<dbReference type="OrthoDB" id="9809391at2"/>
<organism evidence="6 7">
    <name type="scientific">Gulosibacter chungangensis</name>
    <dbReference type="NCBI Taxonomy" id="979746"/>
    <lineage>
        <taxon>Bacteria</taxon>
        <taxon>Bacillati</taxon>
        <taxon>Actinomycetota</taxon>
        <taxon>Actinomycetes</taxon>
        <taxon>Micrococcales</taxon>
        <taxon>Microbacteriaceae</taxon>
        <taxon>Gulosibacter</taxon>
    </lineage>
</organism>
<dbReference type="GO" id="GO:0003700">
    <property type="term" value="F:DNA-binding transcription factor activity"/>
    <property type="evidence" value="ECO:0007669"/>
    <property type="project" value="InterPro"/>
</dbReference>
<keyword evidence="1" id="KW-0678">Repressor</keyword>
<dbReference type="PROSITE" id="PS50937">
    <property type="entry name" value="HTH_MERR_2"/>
    <property type="match status" value="1"/>
</dbReference>
<evidence type="ECO:0000256" key="3">
    <source>
        <dbReference type="ARBA" id="ARBA00023125"/>
    </source>
</evidence>
<dbReference type="InterPro" id="IPR036244">
    <property type="entry name" value="TipA-like_antibiotic-bd"/>
</dbReference>
<dbReference type="RefSeq" id="WP_158052868.1">
    <property type="nucleotide sequence ID" value="NZ_WBKB01000007.1"/>
</dbReference>
<evidence type="ECO:0000256" key="4">
    <source>
        <dbReference type="ARBA" id="ARBA00023163"/>
    </source>
</evidence>
<dbReference type="PANTHER" id="PTHR30204">
    <property type="entry name" value="REDOX-CYCLING DRUG-SENSING TRANSCRIPTIONAL ACTIVATOR SOXR"/>
    <property type="match status" value="1"/>
</dbReference>
<dbReference type="InterPro" id="IPR009061">
    <property type="entry name" value="DNA-bd_dom_put_sf"/>
</dbReference>
<proteinExistence type="predicted"/>
<dbReference type="Gene3D" id="1.10.490.50">
    <property type="entry name" value="Antibiotic binding domain of TipA-like multidrug resistance regulators"/>
    <property type="match status" value="1"/>
</dbReference>
<name>A0A7J5B8X9_9MICO</name>
<dbReference type="SMART" id="SM00422">
    <property type="entry name" value="HTH_MERR"/>
    <property type="match status" value="1"/>
</dbReference>
<dbReference type="PANTHER" id="PTHR30204:SF69">
    <property type="entry name" value="MERR-FAMILY TRANSCRIPTIONAL REGULATOR"/>
    <property type="match status" value="1"/>
</dbReference>
<feature type="domain" description="HTH merR-type" evidence="5">
    <location>
        <begin position="7"/>
        <end position="76"/>
    </location>
</feature>
<keyword evidence="2" id="KW-0805">Transcription regulation</keyword>
<evidence type="ECO:0000313" key="6">
    <source>
        <dbReference type="EMBL" id="KAB1641917.1"/>
    </source>
</evidence>
<dbReference type="Gene3D" id="1.10.1660.10">
    <property type="match status" value="1"/>
</dbReference>
<dbReference type="InterPro" id="IPR047057">
    <property type="entry name" value="MerR_fam"/>
</dbReference>
<dbReference type="Pfam" id="PF13411">
    <property type="entry name" value="MerR_1"/>
    <property type="match status" value="1"/>
</dbReference>
<evidence type="ECO:0000256" key="2">
    <source>
        <dbReference type="ARBA" id="ARBA00023015"/>
    </source>
</evidence>
<dbReference type="InterPro" id="IPR012925">
    <property type="entry name" value="TipAS_dom"/>
</dbReference>
<dbReference type="AlphaFoldDB" id="A0A7J5B8X9"/>
<evidence type="ECO:0000313" key="7">
    <source>
        <dbReference type="Proteomes" id="UP000433493"/>
    </source>
</evidence>
<dbReference type="SUPFAM" id="SSF46955">
    <property type="entry name" value="Putative DNA-binding domain"/>
    <property type="match status" value="1"/>
</dbReference>
<keyword evidence="3" id="KW-0238">DNA-binding</keyword>
<gene>
    <name evidence="6" type="ORF">F8O05_11385</name>
</gene>
<keyword evidence="7" id="KW-1185">Reference proteome</keyword>
<dbReference type="Proteomes" id="UP000433493">
    <property type="component" value="Unassembled WGS sequence"/>
</dbReference>
<dbReference type="GO" id="GO:0003677">
    <property type="term" value="F:DNA binding"/>
    <property type="evidence" value="ECO:0007669"/>
    <property type="project" value="UniProtKB-KW"/>
</dbReference>
<accession>A0A7J5B8X9</accession>
<reference evidence="6 7" key="1">
    <citation type="submission" date="2019-09" db="EMBL/GenBank/DDBJ databases">
        <title>Phylogeny of genus Pseudoclavibacter and closely related genus.</title>
        <authorList>
            <person name="Li Y."/>
        </authorList>
    </citation>
    <scope>NUCLEOTIDE SEQUENCE [LARGE SCALE GENOMIC DNA]</scope>
    <source>
        <strain evidence="6 7">KCTC 13959</strain>
    </source>
</reference>
<keyword evidence="4" id="KW-0804">Transcription</keyword>
<dbReference type="EMBL" id="WBKB01000007">
    <property type="protein sequence ID" value="KAB1641917.1"/>
    <property type="molecule type" value="Genomic_DNA"/>
</dbReference>
<comment type="caution">
    <text evidence="6">The sequence shown here is derived from an EMBL/GenBank/DDBJ whole genome shotgun (WGS) entry which is preliminary data.</text>
</comment>
<evidence type="ECO:0000259" key="5">
    <source>
        <dbReference type="PROSITE" id="PS50937"/>
    </source>
</evidence>
<dbReference type="SUPFAM" id="SSF89082">
    <property type="entry name" value="Antibiotic binding domain of TipA-like multidrug resistance regulators"/>
    <property type="match status" value="1"/>
</dbReference>
<evidence type="ECO:0000256" key="1">
    <source>
        <dbReference type="ARBA" id="ARBA00022491"/>
    </source>
</evidence>
<dbReference type="InterPro" id="IPR000551">
    <property type="entry name" value="MerR-type_HTH_dom"/>
</dbReference>
<protein>
    <submittedName>
        <fullName evidence="6">MerR family transcriptional regulator</fullName>
    </submittedName>
</protein>
<dbReference type="PRINTS" id="PR00040">
    <property type="entry name" value="HTHMERR"/>
</dbReference>
<sequence>MDGTTQEWSIQELAKLAATTSRTLRHYDELGLLPPRRIGHNGYRYYGEEELIRLQRILLLRELGLSLPEIGKILERDAEEPVVLARHLELLQQQQQQLDRQIAAVEHTIRALAGQETLMAEQMFDGFDHTQYREEVEDRWGKESYARGDTWWRELSDDEQADFKARTQSLMDAWQAAAIDPGCAADSAAAQDLAQRHIAWLHSVPGAQTKNEEEFRTYVLALADMYVLDERFAANYGGTSGAIFVRDALRHALTADL</sequence>
<dbReference type="Pfam" id="PF07739">
    <property type="entry name" value="TipAS"/>
    <property type="match status" value="1"/>
</dbReference>